<keyword evidence="3" id="KW-1185">Reference proteome</keyword>
<proteinExistence type="predicted"/>
<dbReference type="Proteomes" id="UP000016922">
    <property type="component" value="Unassembled WGS sequence"/>
</dbReference>
<evidence type="ECO:0000313" key="3">
    <source>
        <dbReference type="Proteomes" id="UP000016922"/>
    </source>
</evidence>
<evidence type="ECO:0000313" key="2">
    <source>
        <dbReference type="EMBL" id="EPE33790.1"/>
    </source>
</evidence>
<protein>
    <submittedName>
        <fullName evidence="2">Uncharacterized protein</fullName>
    </submittedName>
</protein>
<name>S3D7T3_GLAL2</name>
<dbReference type="HOGENOM" id="CLU_1678060_0_0_1"/>
<feature type="region of interest" description="Disordered" evidence="1">
    <location>
        <begin position="83"/>
        <end position="105"/>
    </location>
</feature>
<dbReference type="KEGG" id="glz:GLAREA_06803"/>
<gene>
    <name evidence="2" type="ORF">GLAREA_06803</name>
</gene>
<dbReference type="AlphaFoldDB" id="S3D7T3"/>
<dbReference type="EMBL" id="KE145357">
    <property type="protein sequence ID" value="EPE33790.1"/>
    <property type="molecule type" value="Genomic_DNA"/>
</dbReference>
<reference evidence="2 3" key="1">
    <citation type="journal article" date="2013" name="BMC Genomics">
        <title>Genomics-driven discovery of the pneumocandin biosynthetic gene cluster in the fungus Glarea lozoyensis.</title>
        <authorList>
            <person name="Chen L."/>
            <person name="Yue Q."/>
            <person name="Zhang X."/>
            <person name="Xiang M."/>
            <person name="Wang C."/>
            <person name="Li S."/>
            <person name="Che Y."/>
            <person name="Ortiz-Lopez F.J."/>
            <person name="Bills G.F."/>
            <person name="Liu X."/>
            <person name="An Z."/>
        </authorList>
    </citation>
    <scope>NUCLEOTIDE SEQUENCE [LARGE SCALE GENOMIC DNA]</scope>
    <source>
        <strain evidence="3">ATCC 20868 / MF5171</strain>
    </source>
</reference>
<sequence>MSPRKSLHHGQVKGTALPSAYILAANTNSAQQRYTVPNSTSIVTELAANSYTTPTKPHYPINITTPNGSPSLSSPWIPVPCCENTPHGPGQAQSGGGEDHEHEHELTNRSPKGVAFMLNPFRLGSFPKDVRSSSGTLCGIGIYLCDVRSTWNMLERE</sequence>
<accession>S3D7T3</accession>
<dbReference type="GeneID" id="19465856"/>
<evidence type="ECO:0000256" key="1">
    <source>
        <dbReference type="SAM" id="MobiDB-lite"/>
    </source>
</evidence>
<organism evidence="2 3">
    <name type="scientific">Glarea lozoyensis (strain ATCC 20868 / MF5171)</name>
    <dbReference type="NCBI Taxonomy" id="1116229"/>
    <lineage>
        <taxon>Eukaryota</taxon>
        <taxon>Fungi</taxon>
        <taxon>Dikarya</taxon>
        <taxon>Ascomycota</taxon>
        <taxon>Pezizomycotina</taxon>
        <taxon>Leotiomycetes</taxon>
        <taxon>Helotiales</taxon>
        <taxon>Helotiaceae</taxon>
        <taxon>Glarea</taxon>
    </lineage>
</organism>
<dbReference type="RefSeq" id="XP_008078942.1">
    <property type="nucleotide sequence ID" value="XM_008080751.1"/>
</dbReference>